<dbReference type="Proteomes" id="UP000054565">
    <property type="component" value="Unassembled WGS sequence"/>
</dbReference>
<accession>A0A0J6YD38</accession>
<dbReference type="EMBL" id="DS028096">
    <property type="protein sequence ID" value="KMP06616.1"/>
    <property type="molecule type" value="Genomic_DNA"/>
</dbReference>
<reference evidence="3" key="1">
    <citation type="journal article" date="2010" name="Genome Res.">
        <title>Population genomic sequencing of Coccidioides fungi reveals recent hybridization and transposon control.</title>
        <authorList>
            <person name="Neafsey D.E."/>
            <person name="Barker B.M."/>
            <person name="Sharpton T.J."/>
            <person name="Stajich J.E."/>
            <person name="Park D.J."/>
            <person name="Whiston E."/>
            <person name="Hung C.-Y."/>
            <person name="McMahan C."/>
            <person name="White J."/>
            <person name="Sykes S."/>
            <person name="Heiman D."/>
            <person name="Young S."/>
            <person name="Zeng Q."/>
            <person name="Abouelleil A."/>
            <person name="Aftuck L."/>
            <person name="Bessette D."/>
            <person name="Brown A."/>
            <person name="FitzGerald M."/>
            <person name="Lui A."/>
            <person name="Macdonald J.P."/>
            <person name="Priest M."/>
            <person name="Orbach M.J."/>
            <person name="Galgiani J.N."/>
            <person name="Kirkland T.N."/>
            <person name="Cole G.T."/>
            <person name="Birren B.W."/>
            <person name="Henn M.R."/>
            <person name="Taylor J.W."/>
            <person name="Rounsley S.D."/>
        </authorList>
    </citation>
    <scope>NUCLEOTIDE SEQUENCE [LARGE SCALE GENOMIC DNA]</scope>
    <source>
        <strain evidence="3">RMSCC 2394</strain>
    </source>
</reference>
<dbReference type="AlphaFoldDB" id="A0A0J6YD38"/>
<protein>
    <submittedName>
        <fullName evidence="2">Uncharacterized protein</fullName>
    </submittedName>
</protein>
<evidence type="ECO:0000313" key="3">
    <source>
        <dbReference type="Proteomes" id="UP000054565"/>
    </source>
</evidence>
<feature type="signal peptide" evidence="1">
    <location>
        <begin position="1"/>
        <end position="33"/>
    </location>
</feature>
<keyword evidence="1" id="KW-0732">Signal</keyword>
<feature type="chain" id="PRO_5005284990" evidence="1">
    <location>
        <begin position="34"/>
        <end position="111"/>
    </location>
</feature>
<organism evidence="2 3">
    <name type="scientific">Coccidioides immitis RMSCC 2394</name>
    <dbReference type="NCBI Taxonomy" id="404692"/>
    <lineage>
        <taxon>Eukaryota</taxon>
        <taxon>Fungi</taxon>
        <taxon>Dikarya</taxon>
        <taxon>Ascomycota</taxon>
        <taxon>Pezizomycotina</taxon>
        <taxon>Eurotiomycetes</taxon>
        <taxon>Eurotiomycetidae</taxon>
        <taxon>Onygenales</taxon>
        <taxon>Onygenaceae</taxon>
        <taxon>Coccidioides</taxon>
    </lineage>
</organism>
<evidence type="ECO:0000313" key="2">
    <source>
        <dbReference type="EMBL" id="KMP06616.1"/>
    </source>
</evidence>
<sequence length="111" mass="12954">MATPGPVTSDRQFILLAWAWILLHFLKHKRRQAQIYVPDNASLTIPDLDQEKKERLRKPTKRISRKTLLRSQHSAALLKFLTLLEPSRKRRLKSIFSTDIRAELVDLVVIT</sequence>
<evidence type="ECO:0000256" key="1">
    <source>
        <dbReference type="SAM" id="SignalP"/>
    </source>
</evidence>
<name>A0A0J6YD38_COCIT</name>
<gene>
    <name evidence="2" type="ORF">CIRG_06297</name>
</gene>
<proteinExistence type="predicted"/>